<proteinExistence type="predicted"/>
<evidence type="ECO:0000313" key="1">
    <source>
        <dbReference type="EMBL" id="EEF23532.1"/>
    </source>
</evidence>
<sequence>DGDYWTIERRYKDQVIEKVRSIAASSVDNRTAGEQIYRALSVEGQGLPLNWRTLDEVQKADGTLRDRFYEIVATLARGEDDPIATMTSGALALEVLKTDGIEGLRRGEVLAIAISVVGTVHPEAASWFKISRIEAMGKRLFGRKLFPHAQYDPADLDEYLQLMRALLALLGTEPSLNWNPADLFDVQGFVWVALDDKWGDEDSGPPTPVTGTTSDADDQAEVLQDGPYWFVGASYGRREDQVERFLAEGIWDIDSPSDRNREQILRMQPGERIAIKATYVRKNGLPFDNRGRTVSVMQIKAIGTITANAGDGEHVSVAWEPDNSPREWYHYTYQPAIWE</sequence>
<reference evidence="2" key="1">
    <citation type="journal article" date="2010" name="Nat. Biotechnol.">
        <title>Draft genome sequence of the oilseed species Ricinus communis.</title>
        <authorList>
            <person name="Chan A.P."/>
            <person name="Crabtree J."/>
            <person name="Zhao Q."/>
            <person name="Lorenzi H."/>
            <person name="Orvis J."/>
            <person name="Puiu D."/>
            <person name="Melake-Berhan A."/>
            <person name="Jones K.M."/>
            <person name="Redman J."/>
            <person name="Chen G."/>
            <person name="Cahoon E.B."/>
            <person name="Gedil M."/>
            <person name="Stanke M."/>
            <person name="Haas B.J."/>
            <person name="Wortman J.R."/>
            <person name="Fraser-Liggett C.M."/>
            <person name="Ravel J."/>
            <person name="Rabinowicz P.D."/>
        </authorList>
    </citation>
    <scope>NUCLEOTIDE SEQUENCE [LARGE SCALE GENOMIC DNA]</scope>
    <source>
        <strain evidence="2">cv. Hale</strain>
    </source>
</reference>
<dbReference type="Proteomes" id="UP000008311">
    <property type="component" value="Unassembled WGS sequence"/>
</dbReference>
<accession>B9TKT2</accession>
<gene>
    <name evidence="1" type="ORF">RCOM_2144720</name>
</gene>
<dbReference type="EMBL" id="EQ985701">
    <property type="protein sequence ID" value="EEF23532.1"/>
    <property type="molecule type" value="Genomic_DNA"/>
</dbReference>
<protein>
    <submittedName>
        <fullName evidence="1">Uncharacterized protein</fullName>
    </submittedName>
</protein>
<organism evidence="1 2">
    <name type="scientific">Ricinus communis</name>
    <name type="common">Castor bean</name>
    <dbReference type="NCBI Taxonomy" id="3988"/>
    <lineage>
        <taxon>Eukaryota</taxon>
        <taxon>Viridiplantae</taxon>
        <taxon>Streptophyta</taxon>
        <taxon>Embryophyta</taxon>
        <taxon>Tracheophyta</taxon>
        <taxon>Spermatophyta</taxon>
        <taxon>Magnoliopsida</taxon>
        <taxon>eudicotyledons</taxon>
        <taxon>Gunneridae</taxon>
        <taxon>Pentapetalae</taxon>
        <taxon>rosids</taxon>
        <taxon>fabids</taxon>
        <taxon>Malpighiales</taxon>
        <taxon>Euphorbiaceae</taxon>
        <taxon>Acalyphoideae</taxon>
        <taxon>Acalypheae</taxon>
        <taxon>Ricinus</taxon>
    </lineage>
</organism>
<feature type="non-terminal residue" evidence="1">
    <location>
        <position position="339"/>
    </location>
</feature>
<keyword evidence="2" id="KW-1185">Reference proteome</keyword>
<name>B9TKT2_RICCO</name>
<dbReference type="InParanoid" id="B9TKT2"/>
<feature type="non-terminal residue" evidence="1">
    <location>
        <position position="1"/>
    </location>
</feature>
<evidence type="ECO:0000313" key="2">
    <source>
        <dbReference type="Proteomes" id="UP000008311"/>
    </source>
</evidence>
<dbReference type="AlphaFoldDB" id="B9TKT2"/>